<keyword evidence="10 16" id="KW-0862">Zinc</keyword>
<evidence type="ECO:0000256" key="7">
    <source>
        <dbReference type="ARBA" id="ARBA00022598"/>
    </source>
</evidence>
<feature type="binding site" evidence="16">
    <location>
        <position position="164"/>
    </location>
    <ligand>
        <name>Zn(2+)</name>
        <dbReference type="ChEBI" id="CHEBI:29105"/>
    </ligand>
</feature>
<dbReference type="Gene3D" id="3.40.50.620">
    <property type="entry name" value="HUPs"/>
    <property type="match status" value="1"/>
</dbReference>
<evidence type="ECO:0000256" key="4">
    <source>
        <dbReference type="ARBA" id="ARBA00011738"/>
    </source>
</evidence>
<dbReference type="GO" id="GO:0004825">
    <property type="term" value="F:methionine-tRNA ligase activity"/>
    <property type="evidence" value="ECO:0007669"/>
    <property type="project" value="UniProtKB-UniRule"/>
</dbReference>
<name>A0A9D9NM51_9BACT</name>
<evidence type="ECO:0000256" key="2">
    <source>
        <dbReference type="ARBA" id="ARBA00004496"/>
    </source>
</evidence>
<dbReference type="EMBL" id="JADILZ010000057">
    <property type="protein sequence ID" value="MBO8478535.1"/>
    <property type="molecule type" value="Genomic_DNA"/>
</dbReference>
<dbReference type="InterPro" id="IPR004495">
    <property type="entry name" value="Met-tRNA-synth_bsu_C"/>
</dbReference>
<evidence type="ECO:0000256" key="9">
    <source>
        <dbReference type="ARBA" id="ARBA00022741"/>
    </source>
</evidence>
<comment type="caution">
    <text evidence="18">The sequence shown here is derived from an EMBL/GenBank/DDBJ whole genome shotgun (WGS) entry which is preliminary data.</text>
</comment>
<dbReference type="InterPro" id="IPR014729">
    <property type="entry name" value="Rossmann-like_a/b/a_fold"/>
</dbReference>
<proteinExistence type="inferred from homology"/>
<evidence type="ECO:0000256" key="8">
    <source>
        <dbReference type="ARBA" id="ARBA00022723"/>
    </source>
</evidence>
<dbReference type="Gene3D" id="1.10.730.10">
    <property type="entry name" value="Isoleucyl-tRNA Synthetase, Domain 1"/>
    <property type="match status" value="1"/>
</dbReference>
<evidence type="ECO:0000256" key="10">
    <source>
        <dbReference type="ARBA" id="ARBA00022833"/>
    </source>
</evidence>
<dbReference type="PANTHER" id="PTHR45765">
    <property type="entry name" value="METHIONINE--TRNA LIGASE"/>
    <property type="match status" value="1"/>
</dbReference>
<dbReference type="GO" id="GO:0005524">
    <property type="term" value="F:ATP binding"/>
    <property type="evidence" value="ECO:0007669"/>
    <property type="project" value="UniProtKB-UniRule"/>
</dbReference>
<dbReference type="GO" id="GO:0046872">
    <property type="term" value="F:metal ion binding"/>
    <property type="evidence" value="ECO:0007669"/>
    <property type="project" value="UniProtKB-KW"/>
</dbReference>
<dbReference type="InterPro" id="IPR023458">
    <property type="entry name" value="Met-tRNA_ligase_1"/>
</dbReference>
<feature type="short sequence motif" description="'KMSKS' region" evidence="16">
    <location>
        <begin position="333"/>
        <end position="337"/>
    </location>
</feature>
<dbReference type="PROSITE" id="PS50886">
    <property type="entry name" value="TRBD"/>
    <property type="match status" value="1"/>
</dbReference>
<dbReference type="InterPro" id="IPR014758">
    <property type="entry name" value="Met-tRNA_synth"/>
</dbReference>
<dbReference type="SUPFAM" id="SSF47323">
    <property type="entry name" value="Anticodon-binding domain of a subclass of class I aminoacyl-tRNA synthetases"/>
    <property type="match status" value="1"/>
</dbReference>
<feature type="domain" description="TRNA-binding" evidence="17">
    <location>
        <begin position="635"/>
        <end position="736"/>
    </location>
</feature>
<dbReference type="NCBIfam" id="TIGR00398">
    <property type="entry name" value="metG"/>
    <property type="match status" value="1"/>
</dbReference>
<keyword evidence="6 16" id="KW-0820">tRNA-binding</keyword>
<dbReference type="PRINTS" id="PR01041">
    <property type="entry name" value="TRNASYNTHMET"/>
</dbReference>
<comment type="function">
    <text evidence="1 16">Is required not only for elongation of protein synthesis but also for the initiation of all mRNA translation through initiator tRNA(fMet) aminoacylation.</text>
</comment>
<dbReference type="InterPro" id="IPR015413">
    <property type="entry name" value="Methionyl/Leucyl_tRNA_Synth"/>
</dbReference>
<evidence type="ECO:0000259" key="17">
    <source>
        <dbReference type="PROSITE" id="PS50886"/>
    </source>
</evidence>
<dbReference type="Pfam" id="PF01588">
    <property type="entry name" value="tRNA_bind"/>
    <property type="match status" value="1"/>
</dbReference>
<evidence type="ECO:0000256" key="1">
    <source>
        <dbReference type="ARBA" id="ARBA00003314"/>
    </source>
</evidence>
<organism evidence="18 19">
    <name type="scientific">Candidatus Cryptobacteroides excrementipullorum</name>
    <dbReference type="NCBI Taxonomy" id="2840761"/>
    <lineage>
        <taxon>Bacteria</taxon>
        <taxon>Pseudomonadati</taxon>
        <taxon>Bacteroidota</taxon>
        <taxon>Bacteroidia</taxon>
        <taxon>Bacteroidales</taxon>
        <taxon>Candidatus Cryptobacteroides</taxon>
    </lineage>
</organism>
<feature type="binding site" evidence="16">
    <location>
        <position position="151"/>
    </location>
    <ligand>
        <name>Zn(2+)</name>
        <dbReference type="ChEBI" id="CHEBI:29105"/>
    </ligand>
</feature>
<evidence type="ECO:0000256" key="3">
    <source>
        <dbReference type="ARBA" id="ARBA00008258"/>
    </source>
</evidence>
<dbReference type="GO" id="GO:0006431">
    <property type="term" value="P:methionyl-tRNA aminoacylation"/>
    <property type="evidence" value="ECO:0007669"/>
    <property type="project" value="UniProtKB-UniRule"/>
</dbReference>
<accession>A0A9D9NM51</accession>
<evidence type="ECO:0000256" key="11">
    <source>
        <dbReference type="ARBA" id="ARBA00022840"/>
    </source>
</evidence>
<dbReference type="EC" id="6.1.1.10" evidence="16"/>
<comment type="subcellular location">
    <subcellularLocation>
        <location evidence="2 16">Cytoplasm</location>
    </subcellularLocation>
</comment>
<reference evidence="18" key="2">
    <citation type="journal article" date="2021" name="PeerJ">
        <title>Extensive microbial diversity within the chicken gut microbiome revealed by metagenomics and culture.</title>
        <authorList>
            <person name="Gilroy R."/>
            <person name="Ravi A."/>
            <person name="Getino M."/>
            <person name="Pursley I."/>
            <person name="Horton D.L."/>
            <person name="Alikhan N.F."/>
            <person name="Baker D."/>
            <person name="Gharbi K."/>
            <person name="Hall N."/>
            <person name="Watson M."/>
            <person name="Adriaenssens E.M."/>
            <person name="Foster-Nyarko E."/>
            <person name="Jarju S."/>
            <person name="Secka A."/>
            <person name="Antonio M."/>
            <person name="Oren A."/>
            <person name="Chaudhuri R.R."/>
            <person name="La Ragione R."/>
            <person name="Hildebrand F."/>
            <person name="Pallen M.J."/>
        </authorList>
    </citation>
    <scope>NUCLEOTIDE SEQUENCE</scope>
    <source>
        <strain evidence="18">2478</strain>
    </source>
</reference>
<evidence type="ECO:0000313" key="19">
    <source>
        <dbReference type="Proteomes" id="UP000823771"/>
    </source>
</evidence>
<dbReference type="NCBIfam" id="NF001100">
    <property type="entry name" value="PRK00133.1"/>
    <property type="match status" value="1"/>
</dbReference>
<dbReference type="InterPro" id="IPR041872">
    <property type="entry name" value="Anticodon_Met"/>
</dbReference>
<keyword evidence="9 16" id="KW-0547">Nucleotide-binding</keyword>
<feature type="binding site" evidence="16">
    <location>
        <position position="336"/>
    </location>
    <ligand>
        <name>ATP</name>
        <dbReference type="ChEBI" id="CHEBI:30616"/>
    </ligand>
</feature>
<dbReference type="SUPFAM" id="SSF57770">
    <property type="entry name" value="Methionyl-tRNA synthetase (MetRS), Zn-domain"/>
    <property type="match status" value="1"/>
</dbReference>
<dbReference type="InterPro" id="IPR033911">
    <property type="entry name" value="MetRS_core"/>
</dbReference>
<dbReference type="InterPro" id="IPR012340">
    <property type="entry name" value="NA-bd_OB-fold"/>
</dbReference>
<evidence type="ECO:0000256" key="5">
    <source>
        <dbReference type="ARBA" id="ARBA00022490"/>
    </source>
</evidence>
<dbReference type="Proteomes" id="UP000823771">
    <property type="component" value="Unassembled WGS sequence"/>
</dbReference>
<evidence type="ECO:0000256" key="6">
    <source>
        <dbReference type="ARBA" id="ARBA00022555"/>
    </source>
</evidence>
<reference evidence="18" key="1">
    <citation type="submission" date="2020-10" db="EMBL/GenBank/DDBJ databases">
        <authorList>
            <person name="Gilroy R."/>
        </authorList>
    </citation>
    <scope>NUCLEOTIDE SEQUENCE</scope>
    <source>
        <strain evidence="18">2478</strain>
    </source>
</reference>
<dbReference type="PANTHER" id="PTHR45765:SF1">
    <property type="entry name" value="METHIONINE--TRNA LIGASE, CYTOPLASMIC"/>
    <property type="match status" value="1"/>
</dbReference>
<comment type="cofactor">
    <cofactor evidence="16">
        <name>Zn(2+)</name>
        <dbReference type="ChEBI" id="CHEBI:29105"/>
    </cofactor>
    <text evidence="16">Binds 1 zinc ion per subunit.</text>
</comment>
<sequence length="736" mass="82738">MEKKDYKRTLVTCALPYANGPVHIGHLAGVYVPADIYVRYLRMRGKDVLFICGSDEHGVPITIKAKKEGCTPQDVVDRYHSIIKKSFTGLGINFDIYSRTTSEVHDRTASEFFRRLYDEGRFIEKESEQYYDTEARTFLADRYIVGTCPKCGNEGAYGDQCEKCGSTLSPDELINPHSALSGSTPVKKKTRHWYLPLDQYEPWLKEWILEDHKEWRTNVYGQCKSWIDGGLQPRAVSRDLDWGVPVPVEGAEGKVLYVWFDAPIGYISNTRELLPQSWEKWWKSQDTRLIHFIGKDNIVFHCIVFPSMLKAYGGYILPDNVPANEFLNLEGNKISTSKNWAVWLNEYLEQFPGQEDVLRYVLCANAPETKDNDFTWKDFQSRNNSELVAVLGNFVNRAVVLTHKYFGGKVPADLKPEPVDRETLAQIPALKKAVEDNLENFKFREALKEAMNIARVGNKYLTDTEPWKVSKTDMDRTASILNVSLQICADLAIVFEPFLPFSAGRLRDILNVGLYAGRDHRSGEEGTCGENIFRPGESAALHTVPEASHPERSADPAHSITLTWDDLGSGSVLPAGHQLGEPVLLFSKIEDSVVEAQVKRLEDTRKANEAAAAAAAAEEAAHKVEPQKPECTFDEFEKMDIRTATVLEAERVPKTDKLLKLTIDTGIDTRVIVSGIAEYYTPEQMVGRQICILANLAPRKIRGIESKGMILMARQGDGKMRFITPEETLADGASIG</sequence>
<protein>
    <recommendedName>
        <fullName evidence="16">Methionine--tRNA ligase</fullName>
        <ecNumber evidence="16">6.1.1.10</ecNumber>
    </recommendedName>
    <alternativeName>
        <fullName evidence="16">Methionyl-tRNA synthetase</fullName>
        <shortName evidence="16">MetRS</shortName>
    </alternativeName>
</protein>
<dbReference type="FunFam" id="2.40.50.140:FF:000042">
    <property type="entry name" value="Methionine--tRNA ligase"/>
    <property type="match status" value="1"/>
</dbReference>
<dbReference type="SUPFAM" id="SSF52374">
    <property type="entry name" value="Nucleotidylyl transferase"/>
    <property type="match status" value="1"/>
</dbReference>
<dbReference type="NCBIfam" id="TIGR00399">
    <property type="entry name" value="metG_C_term"/>
    <property type="match status" value="1"/>
</dbReference>
<keyword evidence="5 16" id="KW-0963">Cytoplasm</keyword>
<feature type="short sequence motif" description="'HIGH' region" evidence="16">
    <location>
        <begin position="16"/>
        <end position="26"/>
    </location>
</feature>
<keyword evidence="14 16" id="KW-0030">Aminoacyl-tRNA synthetase</keyword>
<evidence type="ECO:0000256" key="15">
    <source>
        <dbReference type="ARBA" id="ARBA00047364"/>
    </source>
</evidence>
<dbReference type="InterPro" id="IPR002547">
    <property type="entry name" value="tRNA-bd_dom"/>
</dbReference>
<dbReference type="GO" id="GO:0000049">
    <property type="term" value="F:tRNA binding"/>
    <property type="evidence" value="ECO:0007669"/>
    <property type="project" value="UniProtKB-UniRule"/>
</dbReference>
<dbReference type="InterPro" id="IPR029038">
    <property type="entry name" value="MetRS_Zn"/>
</dbReference>
<evidence type="ECO:0000256" key="12">
    <source>
        <dbReference type="ARBA" id="ARBA00022884"/>
    </source>
</evidence>
<dbReference type="FunFam" id="2.20.28.20:FF:000001">
    <property type="entry name" value="Methionine--tRNA ligase"/>
    <property type="match status" value="1"/>
</dbReference>
<evidence type="ECO:0000256" key="14">
    <source>
        <dbReference type="ARBA" id="ARBA00023146"/>
    </source>
</evidence>
<dbReference type="SUPFAM" id="SSF50249">
    <property type="entry name" value="Nucleic acid-binding proteins"/>
    <property type="match status" value="1"/>
</dbReference>
<dbReference type="Gene3D" id="2.40.50.140">
    <property type="entry name" value="Nucleic acid-binding proteins"/>
    <property type="match status" value="1"/>
</dbReference>
<comment type="similarity">
    <text evidence="3 16">Belongs to the class-I aminoacyl-tRNA synthetase family. MetG type 1 subfamily.</text>
</comment>
<keyword evidence="7 16" id="KW-0436">Ligase</keyword>
<dbReference type="CDD" id="cd02800">
    <property type="entry name" value="tRNA_bind_EcMetRS_like"/>
    <property type="match status" value="1"/>
</dbReference>
<keyword evidence="8 16" id="KW-0479">Metal-binding</keyword>
<keyword evidence="13 16" id="KW-0648">Protein biosynthesis</keyword>
<evidence type="ECO:0000313" key="18">
    <source>
        <dbReference type="EMBL" id="MBO8478535.1"/>
    </source>
</evidence>
<comment type="catalytic activity">
    <reaction evidence="15 16">
        <text>tRNA(Met) + L-methionine + ATP = L-methionyl-tRNA(Met) + AMP + diphosphate</text>
        <dbReference type="Rhea" id="RHEA:13481"/>
        <dbReference type="Rhea" id="RHEA-COMP:9667"/>
        <dbReference type="Rhea" id="RHEA-COMP:9698"/>
        <dbReference type="ChEBI" id="CHEBI:30616"/>
        <dbReference type="ChEBI" id="CHEBI:33019"/>
        <dbReference type="ChEBI" id="CHEBI:57844"/>
        <dbReference type="ChEBI" id="CHEBI:78442"/>
        <dbReference type="ChEBI" id="CHEBI:78530"/>
        <dbReference type="ChEBI" id="CHEBI:456215"/>
        <dbReference type="EC" id="6.1.1.10"/>
    </reaction>
</comment>
<dbReference type="Pfam" id="PF19303">
    <property type="entry name" value="Anticodon_3"/>
    <property type="match status" value="1"/>
</dbReference>
<dbReference type="HAMAP" id="MF_00098">
    <property type="entry name" value="Met_tRNA_synth_type1"/>
    <property type="match status" value="1"/>
</dbReference>
<gene>
    <name evidence="16 18" type="primary">metG</name>
    <name evidence="18" type="ORF">IAB80_06585</name>
</gene>
<evidence type="ECO:0000256" key="16">
    <source>
        <dbReference type="HAMAP-Rule" id="MF_00098"/>
    </source>
</evidence>
<dbReference type="InterPro" id="IPR009080">
    <property type="entry name" value="tRNAsynth_Ia_anticodon-bd"/>
</dbReference>
<keyword evidence="12 16" id="KW-0694">RNA-binding</keyword>
<feature type="binding site" evidence="16">
    <location>
        <position position="148"/>
    </location>
    <ligand>
        <name>Zn(2+)</name>
        <dbReference type="ChEBI" id="CHEBI:29105"/>
    </ligand>
</feature>
<evidence type="ECO:0000256" key="13">
    <source>
        <dbReference type="ARBA" id="ARBA00022917"/>
    </source>
</evidence>
<dbReference type="CDD" id="cd07957">
    <property type="entry name" value="Anticodon_Ia_Met"/>
    <property type="match status" value="1"/>
</dbReference>
<feature type="binding site" evidence="16">
    <location>
        <position position="161"/>
    </location>
    <ligand>
        <name>Zn(2+)</name>
        <dbReference type="ChEBI" id="CHEBI:29105"/>
    </ligand>
</feature>
<dbReference type="AlphaFoldDB" id="A0A9D9NM51"/>
<dbReference type="InterPro" id="IPR001412">
    <property type="entry name" value="aa-tRNA-synth_I_CS"/>
</dbReference>
<dbReference type="Pfam" id="PF09334">
    <property type="entry name" value="tRNA-synt_1g"/>
    <property type="match status" value="1"/>
</dbReference>
<dbReference type="CDD" id="cd00814">
    <property type="entry name" value="MetRS_core"/>
    <property type="match status" value="1"/>
</dbReference>
<comment type="subunit">
    <text evidence="4 16">Homodimer.</text>
</comment>
<dbReference type="PROSITE" id="PS00178">
    <property type="entry name" value="AA_TRNA_LIGASE_I"/>
    <property type="match status" value="1"/>
</dbReference>
<keyword evidence="11 16" id="KW-0067">ATP-binding</keyword>
<dbReference type="Gene3D" id="2.20.28.20">
    <property type="entry name" value="Methionyl-tRNA synthetase, Zn-domain"/>
    <property type="match status" value="1"/>
</dbReference>
<dbReference type="GO" id="GO:0005829">
    <property type="term" value="C:cytosol"/>
    <property type="evidence" value="ECO:0007669"/>
    <property type="project" value="TreeGrafter"/>
</dbReference>